<evidence type="ECO:0000259" key="3">
    <source>
        <dbReference type="PROSITE" id="PS50041"/>
    </source>
</evidence>
<dbReference type="AlphaFoldDB" id="D8TUZ4"/>
<dbReference type="PROSITE" id="PS00615">
    <property type="entry name" value="C_TYPE_LECTIN_1"/>
    <property type="match status" value="1"/>
</dbReference>
<evidence type="ECO:0000313" key="4">
    <source>
        <dbReference type="EMBL" id="EFJ48798.1"/>
    </source>
</evidence>
<evidence type="ECO:0000256" key="2">
    <source>
        <dbReference type="SAM" id="MobiDB-lite"/>
    </source>
</evidence>
<dbReference type="PROSITE" id="PS50041">
    <property type="entry name" value="C_TYPE_LECTIN_2"/>
    <property type="match status" value="2"/>
</dbReference>
<feature type="region of interest" description="Disordered" evidence="2">
    <location>
        <begin position="1"/>
        <end position="29"/>
    </location>
</feature>
<accession>D8TUZ4</accession>
<dbReference type="InterPro" id="IPR016187">
    <property type="entry name" value="CTDL_fold"/>
</dbReference>
<dbReference type="RefSeq" id="XP_002950130.1">
    <property type="nucleotide sequence ID" value="XM_002950084.1"/>
</dbReference>
<dbReference type="InterPro" id="IPR050976">
    <property type="entry name" value="Snaclec"/>
</dbReference>
<keyword evidence="1" id="KW-1015">Disulfide bond</keyword>
<evidence type="ECO:0000313" key="5">
    <source>
        <dbReference type="Proteomes" id="UP000001058"/>
    </source>
</evidence>
<dbReference type="SMART" id="SM00034">
    <property type="entry name" value="CLECT"/>
    <property type="match status" value="2"/>
</dbReference>
<sequence length="334" mass="36919">MERPPPQNPLTPALIFQSPNPPPPSPPPPSVSSVFNFTFGNSSYSVYNGSRTFGQAEMFCNTNGGSLLSVLSAEENAAVGQSLKNINVYGIIGNGGGGTVTLWMGLRINQTSKRYWTDGNDLTYLPPLFNGGIDVFADGGCYSLRCAPGSDCIWSLAVPPTLGCVNVTRDGFICKIDNNRYKGVYYLTRAGQPLGTVYALVRPPSPVSWRQADDNCKTMNGRLVSINTADEYWLLINSTSNLVLRNQFPPSDLDNFGNVRAWIGLQFITSLENSFWVDGTRADRGYNPQGIVLTHYYACYAIYCRIGFCDWQSTWCGDLLPAYICELRNEWSRR</sequence>
<dbReference type="InterPro" id="IPR018378">
    <property type="entry name" value="C-type_lectin_CS"/>
</dbReference>
<feature type="domain" description="C-type lectin" evidence="3">
    <location>
        <begin position="39"/>
        <end position="155"/>
    </location>
</feature>
<dbReference type="GeneID" id="9619707"/>
<dbReference type="Pfam" id="PF00059">
    <property type="entry name" value="Lectin_C"/>
    <property type="match status" value="2"/>
</dbReference>
<dbReference type="SUPFAM" id="SSF56436">
    <property type="entry name" value="C-type lectin-like"/>
    <property type="match status" value="2"/>
</dbReference>
<dbReference type="EMBL" id="GL378338">
    <property type="protein sequence ID" value="EFJ48798.1"/>
    <property type="molecule type" value="Genomic_DNA"/>
</dbReference>
<dbReference type="InParanoid" id="D8TUZ4"/>
<dbReference type="Gene3D" id="3.10.100.10">
    <property type="entry name" value="Mannose-Binding Protein A, subunit A"/>
    <property type="match status" value="2"/>
</dbReference>
<dbReference type="Proteomes" id="UP000001058">
    <property type="component" value="Unassembled WGS sequence"/>
</dbReference>
<dbReference type="InterPro" id="IPR001304">
    <property type="entry name" value="C-type_lectin-like"/>
</dbReference>
<proteinExistence type="predicted"/>
<evidence type="ECO:0000256" key="1">
    <source>
        <dbReference type="ARBA" id="ARBA00023157"/>
    </source>
</evidence>
<name>D8TUZ4_VOLCA</name>
<feature type="compositionally biased region" description="Pro residues" evidence="2">
    <location>
        <begin position="19"/>
        <end position="29"/>
    </location>
</feature>
<dbReference type="CDD" id="cd00037">
    <property type="entry name" value="CLECT"/>
    <property type="match status" value="2"/>
</dbReference>
<gene>
    <name evidence="4" type="ORF">VOLCADRAFT_90654</name>
</gene>
<protein>
    <recommendedName>
        <fullName evidence="3">C-type lectin domain-containing protein</fullName>
    </recommendedName>
</protein>
<organism evidence="5">
    <name type="scientific">Volvox carteri f. nagariensis</name>
    <dbReference type="NCBI Taxonomy" id="3068"/>
    <lineage>
        <taxon>Eukaryota</taxon>
        <taxon>Viridiplantae</taxon>
        <taxon>Chlorophyta</taxon>
        <taxon>core chlorophytes</taxon>
        <taxon>Chlorophyceae</taxon>
        <taxon>CS clade</taxon>
        <taxon>Chlamydomonadales</taxon>
        <taxon>Volvocaceae</taxon>
        <taxon>Volvox</taxon>
    </lineage>
</organism>
<reference evidence="4 5" key="1">
    <citation type="journal article" date="2010" name="Science">
        <title>Genomic analysis of organismal complexity in the multicellular green alga Volvox carteri.</title>
        <authorList>
            <person name="Prochnik S.E."/>
            <person name="Umen J."/>
            <person name="Nedelcu A.M."/>
            <person name="Hallmann A."/>
            <person name="Miller S.M."/>
            <person name="Nishii I."/>
            <person name="Ferris P."/>
            <person name="Kuo A."/>
            <person name="Mitros T."/>
            <person name="Fritz-Laylin L.K."/>
            <person name="Hellsten U."/>
            <person name="Chapman J."/>
            <person name="Simakov O."/>
            <person name="Rensing S.A."/>
            <person name="Terry A."/>
            <person name="Pangilinan J."/>
            <person name="Kapitonov V."/>
            <person name="Jurka J."/>
            <person name="Salamov A."/>
            <person name="Shapiro H."/>
            <person name="Schmutz J."/>
            <person name="Grimwood J."/>
            <person name="Lindquist E."/>
            <person name="Lucas S."/>
            <person name="Grigoriev I.V."/>
            <person name="Schmitt R."/>
            <person name="Kirk D."/>
            <person name="Rokhsar D.S."/>
        </authorList>
    </citation>
    <scope>NUCLEOTIDE SEQUENCE [LARGE SCALE GENOMIC DNA]</scope>
    <source>
        <strain evidence="5">f. Nagariensis / Eve</strain>
    </source>
</reference>
<dbReference type="PANTHER" id="PTHR22991:SF40">
    <property type="entry name" value="PROTEIN CBG13490"/>
    <property type="match status" value="1"/>
</dbReference>
<dbReference type="KEGG" id="vcn:VOLCADRAFT_90654"/>
<dbReference type="InterPro" id="IPR016186">
    <property type="entry name" value="C-type_lectin-like/link_sf"/>
</dbReference>
<dbReference type="OrthoDB" id="441660at2759"/>
<keyword evidence="5" id="KW-1185">Reference proteome</keyword>
<dbReference type="PANTHER" id="PTHR22991">
    <property type="entry name" value="PROTEIN CBG13490"/>
    <property type="match status" value="1"/>
</dbReference>
<feature type="domain" description="C-type lectin" evidence="3">
    <location>
        <begin position="198"/>
        <end position="316"/>
    </location>
</feature>